<dbReference type="PROSITE" id="PS50014">
    <property type="entry name" value="BROMODOMAIN_2"/>
    <property type="match status" value="2"/>
</dbReference>
<evidence type="ECO:0000259" key="7">
    <source>
        <dbReference type="PROSITE" id="PS50014"/>
    </source>
</evidence>
<feature type="region of interest" description="Disordered" evidence="6">
    <location>
        <begin position="1200"/>
        <end position="1248"/>
    </location>
</feature>
<dbReference type="Gene3D" id="1.20.920.10">
    <property type="entry name" value="Bromodomain-like"/>
    <property type="match status" value="2"/>
</dbReference>
<dbReference type="CDD" id="cd05529">
    <property type="entry name" value="Bromo_WDR9_I_like"/>
    <property type="match status" value="1"/>
</dbReference>
<protein>
    <recommendedName>
        <fullName evidence="7">Bromo domain-containing protein</fullName>
    </recommendedName>
</protein>
<keyword evidence="1 5" id="KW-0853">WD repeat</keyword>
<evidence type="ECO:0000313" key="8">
    <source>
        <dbReference type="Ensembl" id="ENSMMOP00000002190.1"/>
    </source>
</evidence>
<feature type="compositionally biased region" description="Acidic residues" evidence="6">
    <location>
        <begin position="1205"/>
        <end position="1219"/>
    </location>
</feature>
<dbReference type="InterPro" id="IPR001487">
    <property type="entry name" value="Bromodomain"/>
</dbReference>
<feature type="region of interest" description="Disordered" evidence="6">
    <location>
        <begin position="647"/>
        <end position="675"/>
    </location>
</feature>
<feature type="repeat" description="WD" evidence="5">
    <location>
        <begin position="356"/>
        <end position="389"/>
    </location>
</feature>
<dbReference type="InterPro" id="IPR036322">
    <property type="entry name" value="WD40_repeat_dom_sf"/>
</dbReference>
<dbReference type="FunFam" id="2.130.10.10:FF:000141">
    <property type="entry name" value="Pleckstrin homology domain interacting protein"/>
    <property type="match status" value="1"/>
</dbReference>
<dbReference type="PANTHER" id="PTHR16266:SF4">
    <property type="entry name" value="PH-INTERACTING PROTEIN"/>
    <property type="match status" value="1"/>
</dbReference>
<dbReference type="Pfam" id="PF00400">
    <property type="entry name" value="WD40"/>
    <property type="match status" value="5"/>
</dbReference>
<keyword evidence="9" id="KW-1185">Reference proteome</keyword>
<feature type="repeat" description="WD" evidence="5">
    <location>
        <begin position="456"/>
        <end position="498"/>
    </location>
</feature>
<evidence type="ECO:0000256" key="2">
    <source>
        <dbReference type="ARBA" id="ARBA00022737"/>
    </source>
</evidence>
<dbReference type="PRINTS" id="PR00503">
    <property type="entry name" value="BROMODOMAIN"/>
</dbReference>
<keyword evidence="3 4" id="KW-0103">Bromodomain</keyword>
<dbReference type="GO" id="GO:0006357">
    <property type="term" value="P:regulation of transcription by RNA polymerase II"/>
    <property type="evidence" value="ECO:0007669"/>
    <property type="project" value="TreeGrafter"/>
</dbReference>
<dbReference type="FunFam" id="2.130.10.10:FF:000023">
    <property type="entry name" value="Bromodomain and WD repeat domain containing 1"/>
    <property type="match status" value="1"/>
</dbReference>
<dbReference type="SMART" id="SM00297">
    <property type="entry name" value="BROMO"/>
    <property type="match status" value="2"/>
</dbReference>
<reference evidence="8" key="1">
    <citation type="submission" date="2025-08" db="UniProtKB">
        <authorList>
            <consortium name="Ensembl"/>
        </authorList>
    </citation>
    <scope>IDENTIFICATION</scope>
</reference>
<proteinExistence type="predicted"/>
<feature type="compositionally biased region" description="Low complexity" evidence="6">
    <location>
        <begin position="1442"/>
        <end position="1452"/>
    </location>
</feature>
<feature type="compositionally biased region" description="Basic and acidic residues" evidence="6">
    <location>
        <begin position="826"/>
        <end position="847"/>
    </location>
</feature>
<keyword evidence="2" id="KW-0677">Repeat</keyword>
<dbReference type="PANTHER" id="PTHR16266">
    <property type="entry name" value="WD REPEAT DOMAIN 9"/>
    <property type="match status" value="1"/>
</dbReference>
<dbReference type="InterPro" id="IPR036427">
    <property type="entry name" value="Bromodomain-like_sf"/>
</dbReference>
<feature type="compositionally biased region" description="Polar residues" evidence="6">
    <location>
        <begin position="1413"/>
        <end position="1423"/>
    </location>
</feature>
<feature type="repeat" description="WD" evidence="5">
    <location>
        <begin position="218"/>
        <end position="249"/>
    </location>
</feature>
<feature type="domain" description="Bromo" evidence="7">
    <location>
        <begin position="1263"/>
        <end position="1333"/>
    </location>
</feature>
<feature type="repeat" description="WD" evidence="5">
    <location>
        <begin position="260"/>
        <end position="296"/>
    </location>
</feature>
<feature type="region of interest" description="Disordered" evidence="6">
    <location>
        <begin position="1366"/>
        <end position="1592"/>
    </location>
</feature>
<dbReference type="SMART" id="SM00320">
    <property type="entry name" value="WD40"/>
    <property type="match status" value="8"/>
</dbReference>
<evidence type="ECO:0000256" key="3">
    <source>
        <dbReference type="ARBA" id="ARBA00023117"/>
    </source>
</evidence>
<feature type="compositionally biased region" description="Acidic residues" evidence="6">
    <location>
        <begin position="780"/>
        <end position="792"/>
    </location>
</feature>
<dbReference type="InterPro" id="IPR001680">
    <property type="entry name" value="WD40_rpt"/>
</dbReference>
<feature type="compositionally biased region" description="Polar residues" evidence="6">
    <location>
        <begin position="654"/>
        <end position="665"/>
    </location>
</feature>
<evidence type="ECO:0000256" key="5">
    <source>
        <dbReference type="PROSITE-ProRule" id="PRU00221"/>
    </source>
</evidence>
<dbReference type="Proteomes" id="UP000261620">
    <property type="component" value="Unplaced"/>
</dbReference>
<dbReference type="InterPro" id="IPR015943">
    <property type="entry name" value="WD40/YVTN_repeat-like_dom_sf"/>
</dbReference>
<dbReference type="Ensembl" id="ENSMMOT00000002228.1">
    <property type="protein sequence ID" value="ENSMMOP00000002190.1"/>
    <property type="gene ID" value="ENSMMOG00000001787.1"/>
</dbReference>
<dbReference type="SUPFAM" id="SSF47370">
    <property type="entry name" value="Bromodomain"/>
    <property type="match status" value="2"/>
</dbReference>
<sequence length="1631" mass="184272">MASDSTHIAQLTSLYFLIARFLEAGPCQKAAESLIREVEEKELLPKRLDWTGQEHPGTYQNLVKLHRHISAEHLLQVCSRVCPLLEREVPASVPGLTSLLGAGRQNLLRTTKCKHVVWKGSALAALHCGRPPEPPIIYGSPPNIETSFGRRLNGSYRLGQLVPTAVYQHMKMHKRILGHLSSVYCVTFDRTGRRIFTGSDDCLVKIWGTDDGRLLATLRGHAAEISDMTVSYENTMIAAGSCDKTIRVWCLQTCAPLAVLEGHAASITSLQFSPLCSGSKRYLSSTGADGTICFWQWDSRTLKFQRPSKFTERSRPGVQMICSSFSAGMFLATGSTDHIIRVFYFGSGQPEKISELESHTDKVDSIQFSHCSDFVSGSRDGTARIWQLQPQGWRSILLDMQTKLPKYTPPPLEDKVTKLKVTMVAWDRHDSTVITAANNLTLKVWNSTTGNLVHILMGHEDEVFVLEPHPFDPRILFSAGHDGNCIVWDLARGVKIRSYFNMIEGQGHGALFDCKCSPDGQHFAATDSHGHLLIFGFGSSSKYDKIADQMFFHTDYRPLIRDANNYVLDEQTQQAPHLMPPPFLVDVDGNPHPPRYQRLVPGREGCRDEQLIPQMGVTSSLNQVVSEQAVDGSSPLDTMIQRLQQEQDQRLGMNDTSASAGSVGSPTEVHSPPNVGLRRSGQIEGVRQMHSNAPRSQMATEGDLVAWSRRVLVPELEDAFVQVNWREAKGAEEINIYQSERRRRTIHSLPKESRGRKSQGNHGYHTRAAMEETSRQSAEAADDDESASEDYSSDYSDWTADAGINLEPPKKTVKVKKKSSGSEEDVEKKRDGKKERKKEKAEKDDVLPKTTKPKEKRKRTELQEQGLTLEEWLPSAWITDTVPRRCPYIPQMGDEVYYFRQGHEAYVEMAKQKKIYSINPKKQPWHKMELREQELMKIVGIKYEVGLPTLCCLKLSFLDPDTGKLTGGSFSMYHDMPDVIDFLVLRQQFDNARKRQWDRFRSVIDDAWWFGTIESQEPYQPQYPDSLFQCYNVWDNGDTEKMSPWDMEPIPDDTFPDELGMSVPLTEDEQKELLYVPLDGEWGCCTRAEECERIIKAIDQLCTLVAAPFAFPVNLQAYPTYCTVVAYVTDLSTIRQRLVNRFYRVSSLMWEVRYIEHNTQTFNEPGSFIVTTAKFVSDLMLQFIDQSLSDLMPLHKTMKKSTFSDSEDEEEEEEDEEDTNTPGTSTRNHKGRQPMQRQLRTRPRSYDPQAWRGRCKELLDLIFQCEDSEPFREPVDLQEYPDYLQIVDSPMDFGTVLNTLTDGKYQSPIELCKDVRLIFSNSKAYTPSKKSRIYSMSLRLSALFEEHVSSILADYKAIHGLTDKLTKQSTDRQTRHTTDRETRHAMKRRRRRSESPASSTASSPGSPSSQSTVHLNGHSSHVTLGTGRKGRKSRVEPPASPPEATTPGSPSRPRGRPPGKKRGRKSKQELEELRSGGNDDELDQSTGDEGGTSSAQETAVLSDSGVVSTPRRRGRPRLVRTDESTIPAESPEPSPLRRSSRKTNEEVTPPPQLAPHRSSRKESPKEDTSDVAGGSMRTRNQGRRSAWYMEEDSEEEQRQLLFEDSSITFGTSSKGRVRKLTEKAKANLIGW</sequence>
<dbReference type="PROSITE" id="PS00633">
    <property type="entry name" value="BROMODOMAIN_1"/>
    <property type="match status" value="1"/>
</dbReference>
<dbReference type="InterPro" id="IPR019775">
    <property type="entry name" value="WD40_repeat_CS"/>
</dbReference>
<dbReference type="InterPro" id="IPR018359">
    <property type="entry name" value="Bromodomain_CS"/>
</dbReference>
<dbReference type="Gene3D" id="2.130.10.10">
    <property type="entry name" value="YVTN repeat-like/Quinoprotein amine dehydrogenase"/>
    <property type="match status" value="2"/>
</dbReference>
<dbReference type="SUPFAM" id="SSF50978">
    <property type="entry name" value="WD40 repeat-like"/>
    <property type="match status" value="1"/>
</dbReference>
<reference evidence="8" key="2">
    <citation type="submission" date="2025-09" db="UniProtKB">
        <authorList>
            <consortium name="Ensembl"/>
        </authorList>
    </citation>
    <scope>IDENTIFICATION</scope>
</reference>
<dbReference type="GO" id="GO:0005634">
    <property type="term" value="C:nucleus"/>
    <property type="evidence" value="ECO:0007669"/>
    <property type="project" value="TreeGrafter"/>
</dbReference>
<evidence type="ECO:0000256" key="4">
    <source>
        <dbReference type="PROSITE-ProRule" id="PRU00035"/>
    </source>
</evidence>
<feature type="repeat" description="WD" evidence="5">
    <location>
        <begin position="421"/>
        <end position="455"/>
    </location>
</feature>
<organism evidence="8 9">
    <name type="scientific">Mola mola</name>
    <name type="common">Ocean sunfish</name>
    <name type="synonym">Tetraodon mola</name>
    <dbReference type="NCBI Taxonomy" id="94237"/>
    <lineage>
        <taxon>Eukaryota</taxon>
        <taxon>Metazoa</taxon>
        <taxon>Chordata</taxon>
        <taxon>Craniata</taxon>
        <taxon>Vertebrata</taxon>
        <taxon>Euteleostomi</taxon>
        <taxon>Actinopterygii</taxon>
        <taxon>Neopterygii</taxon>
        <taxon>Teleostei</taxon>
        <taxon>Neoteleostei</taxon>
        <taxon>Acanthomorphata</taxon>
        <taxon>Eupercaria</taxon>
        <taxon>Tetraodontiformes</taxon>
        <taxon>Molidae</taxon>
        <taxon>Mola</taxon>
    </lineage>
</organism>
<dbReference type="GO" id="GO:0008360">
    <property type="term" value="P:regulation of cell shape"/>
    <property type="evidence" value="ECO:0007669"/>
    <property type="project" value="TreeGrafter"/>
</dbReference>
<dbReference type="CDD" id="cd00200">
    <property type="entry name" value="WD40"/>
    <property type="match status" value="1"/>
</dbReference>
<feature type="repeat" description="WD" evidence="5">
    <location>
        <begin position="176"/>
        <end position="217"/>
    </location>
</feature>
<dbReference type="FunFam" id="1.20.920.10:FF:000017">
    <property type="entry name" value="Bromodomain and WD repeat domain containing 1"/>
    <property type="match status" value="1"/>
</dbReference>
<accession>A0A3Q4ADX4</accession>
<feature type="compositionally biased region" description="Low complexity" evidence="6">
    <location>
        <begin position="1395"/>
        <end position="1412"/>
    </location>
</feature>
<evidence type="ECO:0000256" key="1">
    <source>
        <dbReference type="ARBA" id="ARBA00022574"/>
    </source>
</evidence>
<dbReference type="Pfam" id="PF25437">
    <property type="entry name" value="BRWD1_N"/>
    <property type="match status" value="1"/>
</dbReference>
<feature type="domain" description="Bromo" evidence="7">
    <location>
        <begin position="1106"/>
        <end position="1170"/>
    </location>
</feature>
<dbReference type="InterPro" id="IPR057452">
    <property type="entry name" value="BRWD/PHIP_N"/>
</dbReference>
<dbReference type="GO" id="GO:0007010">
    <property type="term" value="P:cytoskeleton organization"/>
    <property type="evidence" value="ECO:0007669"/>
    <property type="project" value="TreeGrafter"/>
</dbReference>
<evidence type="ECO:0000313" key="9">
    <source>
        <dbReference type="Proteomes" id="UP000261620"/>
    </source>
</evidence>
<evidence type="ECO:0000256" key="6">
    <source>
        <dbReference type="SAM" id="MobiDB-lite"/>
    </source>
</evidence>
<dbReference type="InterPro" id="IPR057451">
    <property type="entry name" value="BRWD/PHIP_AD"/>
</dbReference>
<dbReference type="InterPro" id="IPR052060">
    <property type="entry name" value="Bromo_WD_repeat"/>
</dbReference>
<dbReference type="FunFam" id="1.20.920.10:FF:000066">
    <property type="entry name" value="Transcription initiation factor TFIID subunit 1"/>
    <property type="match status" value="1"/>
</dbReference>
<dbReference type="Pfam" id="PF25313">
    <property type="entry name" value="BRWD_AD"/>
    <property type="match status" value="1"/>
</dbReference>
<feature type="compositionally biased region" description="Basic and acidic residues" evidence="6">
    <location>
        <begin position="1366"/>
        <end position="1384"/>
    </location>
</feature>
<feature type="region of interest" description="Disordered" evidence="6">
    <location>
        <begin position="744"/>
        <end position="862"/>
    </location>
</feature>
<feature type="compositionally biased region" description="Polar residues" evidence="6">
    <location>
        <begin position="1484"/>
        <end position="1501"/>
    </location>
</feature>
<dbReference type="Pfam" id="PF00439">
    <property type="entry name" value="Bromodomain"/>
    <property type="match status" value="2"/>
</dbReference>
<dbReference type="PROSITE" id="PS00678">
    <property type="entry name" value="WD_REPEATS_1"/>
    <property type="match status" value="1"/>
</dbReference>
<dbReference type="PROSITE" id="PS50082">
    <property type="entry name" value="WD_REPEATS_2"/>
    <property type="match status" value="6"/>
</dbReference>
<dbReference type="PROSITE" id="PS50294">
    <property type="entry name" value="WD_REPEATS_REGION"/>
    <property type="match status" value="4"/>
</dbReference>
<name>A0A3Q4ADX4_MOLML</name>
<feature type="compositionally biased region" description="Basic residues" evidence="6">
    <location>
        <begin position="1453"/>
        <end position="1465"/>
    </location>
</feature>